<sequence>MKLSFLLVSSLAYYVNASSSDGVVEHYSLLRGSSQEQDQEQEQHQEQQGLASRSLQLDLNEMECKADTISADGSIICSFRMYPPPTDTDPAIGSTIKHHACAYVPAPFSASMCLSAEVNRVNFNDLPEDHFTNNNGNNGVVTMPVEPVIPPTLPSSTPCVGNGIGQTCYTSENPNIACCSSMRTGAAFNACCSSDFGVLGILTDTTIDGGGASCRVTGSGCPTTNVPGNEVNQELDFSNISGGPCKKVSDDPTCSNQQNDPTKNYGTCTNNGVTFDVCCPANATGTYAVGDSCTVTVPGRLPPSTMPVEPVVMPGDDSTPDTVFIDADVSNVVIPPPKVTPSQSVAPPLPGRSDCPPTKPQELSDCSELKKSGYGSVRCSYYDNIVDPQAGGITNCDCVRDQGFRCRQATAFTFSF</sequence>
<evidence type="ECO:0000256" key="2">
    <source>
        <dbReference type="SAM" id="SignalP"/>
    </source>
</evidence>
<protein>
    <submittedName>
        <fullName evidence="3">Uncharacterized protein</fullName>
    </submittedName>
</protein>
<accession>A0A1E7EQW7</accession>
<evidence type="ECO:0000313" key="3">
    <source>
        <dbReference type="EMBL" id="OEU08206.1"/>
    </source>
</evidence>
<feature type="region of interest" description="Disordered" evidence="1">
    <location>
        <begin position="338"/>
        <end position="366"/>
    </location>
</feature>
<keyword evidence="4" id="KW-1185">Reference proteome</keyword>
<evidence type="ECO:0000256" key="1">
    <source>
        <dbReference type="SAM" id="MobiDB-lite"/>
    </source>
</evidence>
<keyword evidence="2" id="KW-0732">Signal</keyword>
<dbReference type="KEGG" id="fcy:FRACYDRAFT_264653"/>
<dbReference type="EMBL" id="KV784381">
    <property type="protein sequence ID" value="OEU08206.1"/>
    <property type="molecule type" value="Genomic_DNA"/>
</dbReference>
<feature type="signal peptide" evidence="2">
    <location>
        <begin position="1"/>
        <end position="17"/>
    </location>
</feature>
<dbReference type="Proteomes" id="UP000095751">
    <property type="component" value="Unassembled WGS sequence"/>
</dbReference>
<proteinExistence type="predicted"/>
<dbReference type="AlphaFoldDB" id="A0A1E7EQW7"/>
<gene>
    <name evidence="3" type="ORF">FRACYDRAFT_264653</name>
</gene>
<evidence type="ECO:0000313" key="4">
    <source>
        <dbReference type="Proteomes" id="UP000095751"/>
    </source>
</evidence>
<feature type="chain" id="PRO_5009192223" evidence="2">
    <location>
        <begin position="18"/>
        <end position="416"/>
    </location>
</feature>
<reference evidence="3 4" key="1">
    <citation type="submission" date="2016-09" db="EMBL/GenBank/DDBJ databases">
        <title>Extensive genetic diversity and differential bi-allelic expression allows diatom success in the polar Southern Ocean.</title>
        <authorList>
            <consortium name="DOE Joint Genome Institute"/>
            <person name="Mock T."/>
            <person name="Otillar R.P."/>
            <person name="Strauss J."/>
            <person name="Dupont C."/>
            <person name="Frickenhaus S."/>
            <person name="Maumus F."/>
            <person name="Mcmullan M."/>
            <person name="Sanges R."/>
            <person name="Schmutz J."/>
            <person name="Toseland A."/>
            <person name="Valas R."/>
            <person name="Veluchamy A."/>
            <person name="Ward B.J."/>
            <person name="Allen A."/>
            <person name="Barry K."/>
            <person name="Falciatore A."/>
            <person name="Ferrante M."/>
            <person name="Fortunato A.E."/>
            <person name="Gloeckner G."/>
            <person name="Gruber A."/>
            <person name="Hipkin R."/>
            <person name="Janech M."/>
            <person name="Kroth P."/>
            <person name="Leese F."/>
            <person name="Lindquist E."/>
            <person name="Lyon B.R."/>
            <person name="Martin J."/>
            <person name="Mayer C."/>
            <person name="Parker M."/>
            <person name="Quesneville H."/>
            <person name="Raymond J."/>
            <person name="Uhlig C."/>
            <person name="Valentin K.U."/>
            <person name="Worden A.Z."/>
            <person name="Armbrust E.V."/>
            <person name="Bowler C."/>
            <person name="Green B."/>
            <person name="Moulton V."/>
            <person name="Van Oosterhout C."/>
            <person name="Grigoriev I."/>
        </authorList>
    </citation>
    <scope>NUCLEOTIDE SEQUENCE [LARGE SCALE GENOMIC DNA]</scope>
    <source>
        <strain evidence="3 4">CCMP1102</strain>
    </source>
</reference>
<dbReference type="InParanoid" id="A0A1E7EQW7"/>
<organism evidence="3 4">
    <name type="scientific">Fragilariopsis cylindrus CCMP1102</name>
    <dbReference type="NCBI Taxonomy" id="635003"/>
    <lineage>
        <taxon>Eukaryota</taxon>
        <taxon>Sar</taxon>
        <taxon>Stramenopiles</taxon>
        <taxon>Ochrophyta</taxon>
        <taxon>Bacillariophyta</taxon>
        <taxon>Bacillariophyceae</taxon>
        <taxon>Bacillariophycidae</taxon>
        <taxon>Bacillariales</taxon>
        <taxon>Bacillariaceae</taxon>
        <taxon>Fragilariopsis</taxon>
    </lineage>
</organism>
<name>A0A1E7EQW7_9STRA</name>